<dbReference type="RefSeq" id="WP_346164505.1">
    <property type="nucleotide sequence ID" value="NZ_BAAAOQ010000048.1"/>
</dbReference>
<sequence>MSLVWLASLGVLAVVVAVLTPYVFRTESTWQAAAWLVMLVGTVAFIAVLVRAERLIGRLCRQADSDASED</sequence>
<evidence type="ECO:0000256" key="1">
    <source>
        <dbReference type="SAM" id="Phobius"/>
    </source>
</evidence>
<dbReference type="EMBL" id="BAAAOQ010000048">
    <property type="protein sequence ID" value="GAA1500527.1"/>
    <property type="molecule type" value="Genomic_DNA"/>
</dbReference>
<organism evidence="2 3">
    <name type="scientific">Streptomyces bangladeshensis</name>
    <dbReference type="NCBI Taxonomy" id="295352"/>
    <lineage>
        <taxon>Bacteria</taxon>
        <taxon>Bacillati</taxon>
        <taxon>Actinomycetota</taxon>
        <taxon>Actinomycetes</taxon>
        <taxon>Kitasatosporales</taxon>
        <taxon>Streptomycetaceae</taxon>
        <taxon>Streptomyces</taxon>
    </lineage>
</organism>
<feature type="transmembrane region" description="Helical" evidence="1">
    <location>
        <begin position="33"/>
        <end position="52"/>
    </location>
</feature>
<name>A0ABN1ZKU4_9ACTN</name>
<reference evidence="2 3" key="1">
    <citation type="journal article" date="2019" name="Int. J. Syst. Evol. Microbiol.">
        <title>The Global Catalogue of Microorganisms (GCM) 10K type strain sequencing project: providing services to taxonomists for standard genome sequencing and annotation.</title>
        <authorList>
            <consortium name="The Broad Institute Genomics Platform"/>
            <consortium name="The Broad Institute Genome Sequencing Center for Infectious Disease"/>
            <person name="Wu L."/>
            <person name="Ma J."/>
        </authorList>
    </citation>
    <scope>NUCLEOTIDE SEQUENCE [LARGE SCALE GENOMIC DNA]</scope>
    <source>
        <strain evidence="2 3">JCM 14924</strain>
    </source>
</reference>
<keyword evidence="1" id="KW-0472">Membrane</keyword>
<dbReference type="Proteomes" id="UP001501391">
    <property type="component" value="Unassembled WGS sequence"/>
</dbReference>
<evidence type="ECO:0000313" key="2">
    <source>
        <dbReference type="EMBL" id="GAA1500527.1"/>
    </source>
</evidence>
<proteinExistence type="predicted"/>
<protein>
    <submittedName>
        <fullName evidence="2">Uncharacterized protein</fullName>
    </submittedName>
</protein>
<accession>A0ABN1ZKU4</accession>
<evidence type="ECO:0000313" key="3">
    <source>
        <dbReference type="Proteomes" id="UP001501391"/>
    </source>
</evidence>
<comment type="caution">
    <text evidence="2">The sequence shown here is derived from an EMBL/GenBank/DDBJ whole genome shotgun (WGS) entry which is preliminary data.</text>
</comment>
<keyword evidence="1" id="KW-1133">Transmembrane helix</keyword>
<keyword evidence="1" id="KW-0812">Transmembrane</keyword>
<keyword evidence="3" id="KW-1185">Reference proteome</keyword>
<gene>
    <name evidence="2" type="ORF">GCM10009787_78460</name>
</gene>